<evidence type="ECO:0000256" key="7">
    <source>
        <dbReference type="ARBA" id="ARBA00022723"/>
    </source>
</evidence>
<comment type="catalytic activity">
    <reaction evidence="1">
        <text>(6R)-L-erythro-5,6,7,8-tetrahydrobiopterin + L-phenylalanine + O2 = (4aS,6R)-4a-hydroxy-L-erythro-5,6,7,8-tetrahydrobiopterin + L-tyrosine</text>
        <dbReference type="Rhea" id="RHEA:20273"/>
        <dbReference type="ChEBI" id="CHEBI:15379"/>
        <dbReference type="ChEBI" id="CHEBI:15642"/>
        <dbReference type="ChEBI" id="CHEBI:58095"/>
        <dbReference type="ChEBI" id="CHEBI:58315"/>
        <dbReference type="ChEBI" id="CHEBI:59560"/>
        <dbReference type="EC" id="1.14.16.1"/>
    </reaction>
</comment>
<evidence type="ECO:0000256" key="9">
    <source>
        <dbReference type="ARBA" id="ARBA00023004"/>
    </source>
</evidence>
<dbReference type="NCBIfam" id="TIGR01267">
    <property type="entry name" value="Phe4hydrox_mono"/>
    <property type="match status" value="1"/>
</dbReference>
<dbReference type="PRINTS" id="PR00372">
    <property type="entry name" value="FYWHYDRXLASE"/>
</dbReference>
<dbReference type="PANTHER" id="PTHR11473">
    <property type="entry name" value="AROMATIC AMINO ACID HYDROXYLASE"/>
    <property type="match status" value="1"/>
</dbReference>
<evidence type="ECO:0000256" key="11">
    <source>
        <dbReference type="ARBA" id="ARBA00023232"/>
    </source>
</evidence>
<dbReference type="Proteomes" id="UP000829647">
    <property type="component" value="Chromosome"/>
</dbReference>
<dbReference type="InterPro" id="IPR005960">
    <property type="entry name" value="Phe-4-hydroxylase_mono"/>
</dbReference>
<dbReference type="InterPro" id="IPR018301">
    <property type="entry name" value="ArAA_hydroxylase_Fe/CU_BS"/>
</dbReference>
<comment type="pathway">
    <text evidence="3">Amino-acid degradation; L-phenylalanine degradation; acetoacetate and fumarate from L-phenylalanine: step 1/6.</text>
</comment>
<dbReference type="PROSITE" id="PS00367">
    <property type="entry name" value="BH4_AAA_HYDROXYL_1"/>
    <property type="match status" value="1"/>
</dbReference>
<dbReference type="RefSeq" id="WP_247976465.1">
    <property type="nucleotide sequence ID" value="NZ_CP095848.1"/>
</dbReference>
<name>A0ABY4JC98_9BACT</name>
<evidence type="ECO:0000256" key="3">
    <source>
        <dbReference type="ARBA" id="ARBA00005088"/>
    </source>
</evidence>
<evidence type="ECO:0000256" key="2">
    <source>
        <dbReference type="ARBA" id="ARBA00001954"/>
    </source>
</evidence>
<evidence type="ECO:0000259" key="13">
    <source>
        <dbReference type="PROSITE" id="PS51410"/>
    </source>
</evidence>
<evidence type="ECO:0000256" key="8">
    <source>
        <dbReference type="ARBA" id="ARBA00023002"/>
    </source>
</evidence>
<comment type="cofactor">
    <cofactor evidence="2">
        <name>Fe(2+)</name>
        <dbReference type="ChEBI" id="CHEBI:29033"/>
    </cofactor>
</comment>
<feature type="domain" description="Biopterin-dependent aromatic amino acid hydroxylase family profile" evidence="13">
    <location>
        <begin position="1"/>
        <end position="259"/>
    </location>
</feature>
<dbReference type="InterPro" id="IPR019774">
    <property type="entry name" value="Aromatic-AA_hydroxylase_C"/>
</dbReference>
<dbReference type="InterPro" id="IPR036329">
    <property type="entry name" value="Aro-AA_hydroxylase_C_sf"/>
</dbReference>
<proteinExistence type="inferred from homology"/>
<keyword evidence="11" id="KW-0585">Phenylalanine catabolism</keyword>
<dbReference type="Pfam" id="PF00351">
    <property type="entry name" value="Biopterin_H"/>
    <property type="match status" value="1"/>
</dbReference>
<keyword evidence="8 14" id="KW-0560">Oxidoreductase</keyword>
<evidence type="ECO:0000256" key="1">
    <source>
        <dbReference type="ARBA" id="ARBA00001060"/>
    </source>
</evidence>
<organism evidence="14 15">
    <name type="scientific">Hymenobacter sublimis</name>
    <dbReference type="NCBI Taxonomy" id="2933777"/>
    <lineage>
        <taxon>Bacteria</taxon>
        <taxon>Pseudomonadati</taxon>
        <taxon>Bacteroidota</taxon>
        <taxon>Cytophagia</taxon>
        <taxon>Cytophagales</taxon>
        <taxon>Hymenobacteraceae</taxon>
        <taxon>Hymenobacter</taxon>
    </lineage>
</organism>
<gene>
    <name evidence="14" type="ORF">MWH26_05890</name>
</gene>
<evidence type="ECO:0000313" key="14">
    <source>
        <dbReference type="EMBL" id="UPL50437.1"/>
    </source>
</evidence>
<evidence type="ECO:0000256" key="6">
    <source>
        <dbReference type="ARBA" id="ARBA00020276"/>
    </source>
</evidence>
<keyword evidence="15" id="KW-1185">Reference proteome</keyword>
<evidence type="ECO:0000256" key="12">
    <source>
        <dbReference type="ARBA" id="ARBA00029922"/>
    </source>
</evidence>
<dbReference type="SUPFAM" id="SSF56534">
    <property type="entry name" value="Aromatic aminoacid monoxygenases, catalytic and oligomerization domains"/>
    <property type="match status" value="1"/>
</dbReference>
<dbReference type="PANTHER" id="PTHR11473:SF24">
    <property type="entry name" value="PHENYLALANINE-4-HYDROXYLASE"/>
    <property type="match status" value="1"/>
</dbReference>
<keyword evidence="9" id="KW-0408">Iron</keyword>
<evidence type="ECO:0000313" key="15">
    <source>
        <dbReference type="Proteomes" id="UP000829647"/>
    </source>
</evidence>
<accession>A0ABY4JC98</accession>
<evidence type="ECO:0000256" key="4">
    <source>
        <dbReference type="ARBA" id="ARBA00009712"/>
    </source>
</evidence>
<dbReference type="NCBIfam" id="NF008877">
    <property type="entry name" value="PRK11913.1-2"/>
    <property type="match status" value="1"/>
</dbReference>
<evidence type="ECO:0000256" key="10">
    <source>
        <dbReference type="ARBA" id="ARBA00023033"/>
    </source>
</evidence>
<reference evidence="14 15" key="1">
    <citation type="submission" date="2022-04" db="EMBL/GenBank/DDBJ databases">
        <title>Hymenobacter sp. isolated from the air.</title>
        <authorList>
            <person name="Won M."/>
            <person name="Lee C.-M."/>
            <person name="Woen H.-Y."/>
            <person name="Kwon S.-W."/>
        </authorList>
    </citation>
    <scope>NUCLEOTIDE SEQUENCE [LARGE SCALE GENOMIC DNA]</scope>
    <source>
        <strain evidence="15">5516 S-25</strain>
    </source>
</reference>
<comment type="similarity">
    <text evidence="4">Belongs to the biopterin-dependent aromatic amino acid hydroxylase family.</text>
</comment>
<dbReference type="InterPro" id="IPR001273">
    <property type="entry name" value="ArAA_hydroxylase"/>
</dbReference>
<dbReference type="EC" id="1.14.16.1" evidence="5"/>
<dbReference type="InterPro" id="IPR036951">
    <property type="entry name" value="ArAA_hydroxylase_sf"/>
</dbReference>
<evidence type="ECO:0000256" key="5">
    <source>
        <dbReference type="ARBA" id="ARBA00011995"/>
    </source>
</evidence>
<dbReference type="GO" id="GO:0004505">
    <property type="term" value="F:phenylalanine 4-monooxygenase activity"/>
    <property type="evidence" value="ECO:0007669"/>
    <property type="project" value="UniProtKB-EC"/>
</dbReference>
<keyword evidence="10" id="KW-0503">Monooxygenase</keyword>
<keyword evidence="7" id="KW-0479">Metal-binding</keyword>
<protein>
    <recommendedName>
        <fullName evidence="6">Phenylalanine-4-hydroxylase</fullName>
        <ecNumber evidence="5">1.14.16.1</ecNumber>
    </recommendedName>
    <alternativeName>
        <fullName evidence="12">Phe-4-monooxygenase</fullName>
    </alternativeName>
</protein>
<dbReference type="EMBL" id="CP095848">
    <property type="protein sequence ID" value="UPL50437.1"/>
    <property type="molecule type" value="Genomic_DNA"/>
</dbReference>
<dbReference type="PROSITE" id="PS51410">
    <property type="entry name" value="BH4_AAA_HYDROXYL_2"/>
    <property type="match status" value="1"/>
</dbReference>
<sequence length="259" mass="28832">MLSSSASSALTPAATAATPAALPLLTQDYSAYTAADQHVWQLLFDRQMALLPGRAADAFLAGVQHIGFTREAIPDFREVNPRLRELTGWELVVVPGIVDDAIFFGLLADKKFPATTWLRKLEQLDYLEEPDMFHDVFGHVPLLTNPEFAAFLQQLGAAAQHHRHQPNSLELFTRLYWFTAEFGLLSQPDGLRIYGAGLLSSHGEVKFSLSEKPTRLPFSLTGVLDTAFEKDKFQELYFVLESMPQLPESLAELQAQLAD</sequence>
<dbReference type="Gene3D" id="1.10.800.10">
    <property type="entry name" value="Aromatic amino acid hydroxylase"/>
    <property type="match status" value="1"/>
</dbReference>